<accession>A0ABT4NNW2</accession>
<dbReference type="Gene3D" id="1.10.443.10">
    <property type="entry name" value="Intergrase catalytic core"/>
    <property type="match status" value="1"/>
</dbReference>
<dbReference type="SUPFAM" id="SSF56349">
    <property type="entry name" value="DNA breaking-rejoining enzymes"/>
    <property type="match status" value="1"/>
</dbReference>
<dbReference type="PANTHER" id="PTHR30349:SF90">
    <property type="entry name" value="TYROSINE RECOMBINASE XERD"/>
    <property type="match status" value="1"/>
</dbReference>
<organism evidence="3 4">
    <name type="scientific">Rhodococcus opacus</name>
    <name type="common">Nocardia opaca</name>
    <dbReference type="NCBI Taxonomy" id="37919"/>
    <lineage>
        <taxon>Bacteria</taxon>
        <taxon>Bacillati</taxon>
        <taxon>Actinomycetota</taxon>
        <taxon>Actinomycetes</taxon>
        <taxon>Mycobacteriales</taxon>
        <taxon>Nocardiaceae</taxon>
        <taxon>Rhodococcus</taxon>
    </lineage>
</organism>
<dbReference type="Proteomes" id="UP001066327">
    <property type="component" value="Unassembled WGS sequence"/>
</dbReference>
<dbReference type="Pfam" id="PF00589">
    <property type="entry name" value="Phage_integrase"/>
    <property type="match status" value="1"/>
</dbReference>
<dbReference type="InterPro" id="IPR002104">
    <property type="entry name" value="Integrase_catalytic"/>
</dbReference>
<proteinExistence type="predicted"/>
<comment type="caution">
    <text evidence="3">The sequence shown here is derived from an EMBL/GenBank/DDBJ whole genome shotgun (WGS) entry which is preliminary data.</text>
</comment>
<gene>
    <name evidence="3" type="ORF">O4328_31345</name>
</gene>
<name>A0ABT4NNW2_RHOOP</name>
<reference evidence="3" key="1">
    <citation type="submission" date="2022-12" db="EMBL/GenBank/DDBJ databases">
        <authorList>
            <person name="Krivoruchko A.V."/>
            <person name="Elkin A."/>
        </authorList>
    </citation>
    <scope>NUCLEOTIDE SEQUENCE</scope>
    <source>
        <strain evidence="3">IEGM 249</strain>
    </source>
</reference>
<dbReference type="RefSeq" id="WP_269592158.1">
    <property type="nucleotide sequence ID" value="NZ_JAPWIS010000020.1"/>
</dbReference>
<evidence type="ECO:0000313" key="3">
    <source>
        <dbReference type="EMBL" id="MCZ4588132.1"/>
    </source>
</evidence>
<evidence type="ECO:0000313" key="4">
    <source>
        <dbReference type="Proteomes" id="UP001066327"/>
    </source>
</evidence>
<evidence type="ECO:0000256" key="1">
    <source>
        <dbReference type="ARBA" id="ARBA00023172"/>
    </source>
</evidence>
<evidence type="ECO:0000259" key="2">
    <source>
        <dbReference type="PROSITE" id="PS51898"/>
    </source>
</evidence>
<dbReference type="InterPro" id="IPR013762">
    <property type="entry name" value="Integrase-like_cat_sf"/>
</dbReference>
<feature type="domain" description="Tyr recombinase" evidence="2">
    <location>
        <begin position="408"/>
        <end position="634"/>
    </location>
</feature>
<dbReference type="InterPro" id="IPR011010">
    <property type="entry name" value="DNA_brk_join_enz"/>
</dbReference>
<dbReference type="PANTHER" id="PTHR30349">
    <property type="entry name" value="PHAGE INTEGRASE-RELATED"/>
    <property type="match status" value="1"/>
</dbReference>
<dbReference type="InterPro" id="IPR050090">
    <property type="entry name" value="Tyrosine_recombinase_XerCD"/>
</dbReference>
<keyword evidence="4" id="KW-1185">Reference proteome</keyword>
<protein>
    <submittedName>
        <fullName evidence="3">Tyrosine-type recombinase/integrase</fullName>
    </submittedName>
</protein>
<dbReference type="EMBL" id="JAPWIS010000020">
    <property type="protein sequence ID" value="MCZ4588132.1"/>
    <property type="molecule type" value="Genomic_DNA"/>
</dbReference>
<sequence>MTAAVRAVGKTEAMPPGWTFPLSLERYDQRGELTDAECRALRELGPKALRRNRARGIPRRTATHWTALARLVEPLDTARAGLHHGDDTRFRRAGAHAAAIILQNCVDTSRSYWAWTTEDWAQLCGSSAEAFVAARELPTETTVRPFLLALAYLLGGFDDFQLLGTFNRLHLARFVFGAGIVEESMRQASAVLDQWGYRGAASGKHRLRGVFSQALLINRSPRLEDLDTAAFERLRAHPATGDHHGEMLYALQRAVAALGHCDPPVRTGHHAPGIEGTATAWAGWVEPWHDTSTLTPRVRAAVRTIMAKAGRWLVAEHPEITEPGQWTRQTCAAWVAAVDRMNVGDYVQRRDHLHARAGTPISPRTKAHNLMATRTFFRDCQEWEWIGRRFDPARALAVPRSVSALIGTNPRVIADEVWAKLLWAGLNLDQDHLPGNSADTYYPMELIRAITLTWLFSGLRSDELSRLRVGCVRWQHNGQSIAADSPDVLAEDAVCLLDVPVHKTGTAFTKPVDPLLGQAIEAWQALRPPQPTTLDRKTSEQVDMLFAVRAQPVAKNYINRTIIPALCAKAGVPSSDVRGNITSHRARSTIATQLYNAKEPMTLFELQAWLGHRTPTATQHYAKISPNTLSKAYTEAGYFARNVRTIEVLLDRDAVTSGAAAAGQPWQHYDLGHGWCSYSFFEQCQHRMACARCDFYTPKDSSKAQLLEASGNLQRMLASIPLTDDERAAVDDGHTAVTALLDRLADVPTPAGPTPRELGTPATVTLLPIVQVRPGKP</sequence>
<keyword evidence="1" id="KW-0233">DNA recombination</keyword>
<dbReference type="PROSITE" id="PS51898">
    <property type="entry name" value="TYR_RECOMBINASE"/>
    <property type="match status" value="1"/>
</dbReference>